<proteinExistence type="predicted"/>
<keyword evidence="2" id="KW-1185">Reference proteome</keyword>
<protein>
    <submittedName>
        <fullName evidence="1">Uncharacterized protein</fullName>
    </submittedName>
</protein>
<sequence length="77" mass="8733">MGFGLFGRIEMCGCWLHFRVFESCSLALLLLRTACICWPSCALQGLQGYFLVLCLVVCRLRVSSVCVGCFLFWLKPF</sequence>
<evidence type="ECO:0000313" key="1">
    <source>
        <dbReference type="EMBL" id="CAJ2645006.1"/>
    </source>
</evidence>
<comment type="caution">
    <text evidence="1">The sequence shown here is derived from an EMBL/GenBank/DDBJ whole genome shotgun (WGS) entry which is preliminary data.</text>
</comment>
<name>A0ACB0JIT8_TRIPR</name>
<organism evidence="1 2">
    <name type="scientific">Trifolium pratense</name>
    <name type="common">Red clover</name>
    <dbReference type="NCBI Taxonomy" id="57577"/>
    <lineage>
        <taxon>Eukaryota</taxon>
        <taxon>Viridiplantae</taxon>
        <taxon>Streptophyta</taxon>
        <taxon>Embryophyta</taxon>
        <taxon>Tracheophyta</taxon>
        <taxon>Spermatophyta</taxon>
        <taxon>Magnoliopsida</taxon>
        <taxon>eudicotyledons</taxon>
        <taxon>Gunneridae</taxon>
        <taxon>Pentapetalae</taxon>
        <taxon>rosids</taxon>
        <taxon>fabids</taxon>
        <taxon>Fabales</taxon>
        <taxon>Fabaceae</taxon>
        <taxon>Papilionoideae</taxon>
        <taxon>50 kb inversion clade</taxon>
        <taxon>NPAAA clade</taxon>
        <taxon>Hologalegina</taxon>
        <taxon>IRL clade</taxon>
        <taxon>Trifolieae</taxon>
        <taxon>Trifolium</taxon>
    </lineage>
</organism>
<evidence type="ECO:0000313" key="2">
    <source>
        <dbReference type="Proteomes" id="UP001177021"/>
    </source>
</evidence>
<dbReference type="Proteomes" id="UP001177021">
    <property type="component" value="Unassembled WGS sequence"/>
</dbReference>
<accession>A0ACB0JIT8</accession>
<reference evidence="1" key="1">
    <citation type="submission" date="2023-10" db="EMBL/GenBank/DDBJ databases">
        <authorList>
            <person name="Rodriguez Cubillos JULIANA M."/>
            <person name="De Vega J."/>
        </authorList>
    </citation>
    <scope>NUCLEOTIDE SEQUENCE</scope>
</reference>
<gene>
    <name evidence="1" type="ORF">MILVUS5_LOCUS13954</name>
</gene>
<dbReference type="EMBL" id="CASHSV030000055">
    <property type="protein sequence ID" value="CAJ2645006.1"/>
    <property type="molecule type" value="Genomic_DNA"/>
</dbReference>